<dbReference type="RefSeq" id="XP_045964685.1">
    <property type="nucleotide sequence ID" value="XM_046099273.1"/>
</dbReference>
<organism evidence="3 4">
    <name type="scientific">Truncatella angustata</name>
    <dbReference type="NCBI Taxonomy" id="152316"/>
    <lineage>
        <taxon>Eukaryota</taxon>
        <taxon>Fungi</taxon>
        <taxon>Dikarya</taxon>
        <taxon>Ascomycota</taxon>
        <taxon>Pezizomycotina</taxon>
        <taxon>Sordariomycetes</taxon>
        <taxon>Xylariomycetidae</taxon>
        <taxon>Amphisphaeriales</taxon>
        <taxon>Sporocadaceae</taxon>
        <taxon>Truncatella</taxon>
    </lineage>
</organism>
<feature type="signal peptide" evidence="2">
    <location>
        <begin position="1"/>
        <end position="18"/>
    </location>
</feature>
<dbReference type="EMBL" id="JAGPXC010000001">
    <property type="protein sequence ID" value="KAH6660554.1"/>
    <property type="molecule type" value="Genomic_DNA"/>
</dbReference>
<proteinExistence type="predicted"/>
<keyword evidence="2" id="KW-0732">Signal</keyword>
<reference evidence="3" key="1">
    <citation type="journal article" date="2021" name="Nat. Commun.">
        <title>Genetic determinants of endophytism in the Arabidopsis root mycobiome.</title>
        <authorList>
            <person name="Mesny F."/>
            <person name="Miyauchi S."/>
            <person name="Thiergart T."/>
            <person name="Pickel B."/>
            <person name="Atanasova L."/>
            <person name="Karlsson M."/>
            <person name="Huettel B."/>
            <person name="Barry K.W."/>
            <person name="Haridas S."/>
            <person name="Chen C."/>
            <person name="Bauer D."/>
            <person name="Andreopoulos W."/>
            <person name="Pangilinan J."/>
            <person name="LaButti K."/>
            <person name="Riley R."/>
            <person name="Lipzen A."/>
            <person name="Clum A."/>
            <person name="Drula E."/>
            <person name="Henrissat B."/>
            <person name="Kohler A."/>
            <person name="Grigoriev I.V."/>
            <person name="Martin F.M."/>
            <person name="Hacquard S."/>
        </authorList>
    </citation>
    <scope>NUCLEOTIDE SEQUENCE</scope>
    <source>
        <strain evidence="3">MPI-SDFR-AT-0073</strain>
    </source>
</reference>
<accession>A0A9P8UZ41</accession>
<comment type="caution">
    <text evidence="3">The sequence shown here is derived from an EMBL/GenBank/DDBJ whole genome shotgun (WGS) entry which is preliminary data.</text>
</comment>
<evidence type="ECO:0000313" key="4">
    <source>
        <dbReference type="Proteomes" id="UP000758603"/>
    </source>
</evidence>
<feature type="region of interest" description="Disordered" evidence="1">
    <location>
        <begin position="167"/>
        <end position="186"/>
    </location>
</feature>
<feature type="chain" id="PRO_5040342481" evidence="2">
    <location>
        <begin position="19"/>
        <end position="211"/>
    </location>
</feature>
<name>A0A9P8UZ41_9PEZI</name>
<evidence type="ECO:0000256" key="2">
    <source>
        <dbReference type="SAM" id="SignalP"/>
    </source>
</evidence>
<dbReference type="AlphaFoldDB" id="A0A9P8UZ41"/>
<dbReference type="Proteomes" id="UP000758603">
    <property type="component" value="Unassembled WGS sequence"/>
</dbReference>
<evidence type="ECO:0000313" key="3">
    <source>
        <dbReference type="EMBL" id="KAH6660554.1"/>
    </source>
</evidence>
<evidence type="ECO:0000256" key="1">
    <source>
        <dbReference type="SAM" id="MobiDB-lite"/>
    </source>
</evidence>
<dbReference type="GeneID" id="70128165"/>
<gene>
    <name evidence="3" type="ORF">BKA67DRAFT_530649</name>
</gene>
<keyword evidence="4" id="KW-1185">Reference proteome</keyword>
<sequence length="211" mass="20340">MRFTSFIVTGVLALAASAQTTTDSTTTTEASTTVASTGTSTASSVQATDSAQAAVLACLGKCEAGDVDCQAQCINVPSPDESAVNKTNECSNACVQGNGTQAETEAYAACLQDCVNKYYFPSSVGTTTGTGATGSGSSGSVSTTSVATTITSGGSTFATTVASTITHGSSSGSATGTAAPSSSSGSAGDVVFRPGSSVVGLLGAFAAVLAL</sequence>
<dbReference type="OrthoDB" id="5597238at2759"/>
<protein>
    <submittedName>
        <fullName evidence="3">Uncharacterized protein</fullName>
    </submittedName>
</protein>